<dbReference type="CDD" id="cd00303">
    <property type="entry name" value="retropepsin_like"/>
    <property type="match status" value="1"/>
</dbReference>
<dbReference type="InterPro" id="IPR005162">
    <property type="entry name" value="Retrotrans_gag_dom"/>
</dbReference>
<evidence type="ECO:0000313" key="4">
    <source>
        <dbReference type="Proteomes" id="UP000604825"/>
    </source>
</evidence>
<dbReference type="Gene3D" id="2.40.70.10">
    <property type="entry name" value="Acid Proteases"/>
    <property type="match status" value="1"/>
</dbReference>
<feature type="region of interest" description="Disordered" evidence="1">
    <location>
        <begin position="53"/>
        <end position="84"/>
    </location>
</feature>
<accession>A0A811SE79</accession>
<gene>
    <name evidence="3" type="ORF">NCGR_LOCUS64603</name>
</gene>
<feature type="domain" description="Retrotransposon gag" evidence="2">
    <location>
        <begin position="158"/>
        <end position="248"/>
    </location>
</feature>
<sequence length="489" mass="55005">MATAEEKLDALSAQMKSMLLLMESFNRWRPEVDHSSTELTMEIKTLTSRMEALEANNAPPSAPKREEEGRAMGHGAATSPQGHDGGSLVLTHPLANGQSSTPNFPVHYRAAPTTNECRLPKAQFPKFDGSHPKVWKEKAEKCFDMFNVPVHRWAQYGTLHFKGHAALWLQTYEAQHGVDNWVELCIAIESKFGKDLYHNSMLELLSIKQTSYVQDYYDRFQTVMHKVLVHNNQLDDVFFVSKFLQGLHPDIRAAIVLHKPRTVDVALSLALMQAEVLESQPKYFGKRHYRDYNKYQGKPPQAAAPGILGAPPAEEGKPKWEDKWTTLKAQHRAQGLCMKCGEKWGRNHKCPEKVSLHILEEVMELFPEAIKSEPTFDESSDDEVFSLSQATTVGVQGRKTIKITGLVNSQEILILIDSSSSSSFLSEKTADTLKCALTSAPPVSVTVANGEKLLSQQQVLNFTWWIQGHTFSTNVRILPLPYYDMVLEN</sequence>
<dbReference type="SUPFAM" id="SSF50630">
    <property type="entry name" value="Acid proteases"/>
    <property type="match status" value="1"/>
</dbReference>
<proteinExistence type="predicted"/>
<dbReference type="Pfam" id="PF03732">
    <property type="entry name" value="Retrotrans_gag"/>
    <property type="match status" value="1"/>
</dbReference>
<organism evidence="3 4">
    <name type="scientific">Miscanthus lutarioriparius</name>
    <dbReference type="NCBI Taxonomy" id="422564"/>
    <lineage>
        <taxon>Eukaryota</taxon>
        <taxon>Viridiplantae</taxon>
        <taxon>Streptophyta</taxon>
        <taxon>Embryophyta</taxon>
        <taxon>Tracheophyta</taxon>
        <taxon>Spermatophyta</taxon>
        <taxon>Magnoliopsida</taxon>
        <taxon>Liliopsida</taxon>
        <taxon>Poales</taxon>
        <taxon>Poaceae</taxon>
        <taxon>PACMAD clade</taxon>
        <taxon>Panicoideae</taxon>
        <taxon>Andropogonodae</taxon>
        <taxon>Andropogoneae</taxon>
        <taxon>Saccharinae</taxon>
        <taxon>Miscanthus</taxon>
    </lineage>
</organism>
<dbReference type="Proteomes" id="UP000604825">
    <property type="component" value="Unassembled WGS sequence"/>
</dbReference>
<evidence type="ECO:0000256" key="1">
    <source>
        <dbReference type="SAM" id="MobiDB-lite"/>
    </source>
</evidence>
<keyword evidence="4" id="KW-1185">Reference proteome</keyword>
<dbReference type="OrthoDB" id="693624at2759"/>
<evidence type="ECO:0000259" key="2">
    <source>
        <dbReference type="Pfam" id="PF03732"/>
    </source>
</evidence>
<reference evidence="3" key="1">
    <citation type="submission" date="2020-10" db="EMBL/GenBank/DDBJ databases">
        <authorList>
            <person name="Han B."/>
            <person name="Lu T."/>
            <person name="Zhao Q."/>
            <person name="Huang X."/>
            <person name="Zhao Y."/>
        </authorList>
    </citation>
    <scope>NUCLEOTIDE SEQUENCE</scope>
</reference>
<comment type="caution">
    <text evidence="3">The sequence shown here is derived from an EMBL/GenBank/DDBJ whole genome shotgun (WGS) entry which is preliminary data.</text>
</comment>
<dbReference type="InterPro" id="IPR021109">
    <property type="entry name" value="Peptidase_aspartic_dom_sf"/>
</dbReference>
<evidence type="ECO:0000313" key="3">
    <source>
        <dbReference type="EMBL" id="CAD6340505.1"/>
    </source>
</evidence>
<dbReference type="AlphaFoldDB" id="A0A811SE79"/>
<protein>
    <recommendedName>
        <fullName evidence="2">Retrotransposon gag domain-containing protein</fullName>
    </recommendedName>
</protein>
<dbReference type="EMBL" id="CAJGYO010000019">
    <property type="protein sequence ID" value="CAD6340505.1"/>
    <property type="molecule type" value="Genomic_DNA"/>
</dbReference>
<name>A0A811SE79_9POAL</name>